<evidence type="ECO:0000313" key="6">
    <source>
        <dbReference type="Proteomes" id="UP001164929"/>
    </source>
</evidence>
<sequence length="59" mass="6812">MRKQKYLGDLMAQVAQLRTDNNQILTTIMVTTQHFLNVEAREFYFKGTDDGTEPETSSQ</sequence>
<evidence type="ECO:0000256" key="4">
    <source>
        <dbReference type="ARBA" id="ARBA00023242"/>
    </source>
</evidence>
<dbReference type="GO" id="GO:0045893">
    <property type="term" value="P:positive regulation of DNA-templated transcription"/>
    <property type="evidence" value="ECO:0007669"/>
    <property type="project" value="TreeGrafter"/>
</dbReference>
<dbReference type="AlphaFoldDB" id="A0AAD6RBY8"/>
<gene>
    <name evidence="5" type="ORF">NC653_005287</name>
</gene>
<evidence type="ECO:0000313" key="5">
    <source>
        <dbReference type="EMBL" id="KAJ7005906.1"/>
    </source>
</evidence>
<dbReference type="GO" id="GO:0003700">
    <property type="term" value="F:DNA-binding transcription factor activity"/>
    <property type="evidence" value="ECO:0007669"/>
    <property type="project" value="TreeGrafter"/>
</dbReference>
<dbReference type="GO" id="GO:0000976">
    <property type="term" value="F:transcription cis-regulatory region binding"/>
    <property type="evidence" value="ECO:0007669"/>
    <property type="project" value="TreeGrafter"/>
</dbReference>
<protein>
    <submittedName>
        <fullName evidence="5">Uncharacterized protein</fullName>
    </submittedName>
</protein>
<keyword evidence="3" id="KW-0804">Transcription</keyword>
<proteinExistence type="predicted"/>
<keyword evidence="1" id="KW-0805">Transcription regulation</keyword>
<accession>A0AAD6RBY8</accession>
<keyword evidence="6" id="KW-1185">Reference proteome</keyword>
<comment type="caution">
    <text evidence="5">The sequence shown here is derived from an EMBL/GenBank/DDBJ whole genome shotgun (WGS) entry which is preliminary data.</text>
</comment>
<keyword evidence="4" id="KW-0539">Nucleus</keyword>
<evidence type="ECO:0000256" key="3">
    <source>
        <dbReference type="ARBA" id="ARBA00023163"/>
    </source>
</evidence>
<dbReference type="GO" id="GO:0005634">
    <property type="term" value="C:nucleus"/>
    <property type="evidence" value="ECO:0007669"/>
    <property type="project" value="TreeGrafter"/>
</dbReference>
<evidence type="ECO:0000256" key="2">
    <source>
        <dbReference type="ARBA" id="ARBA00023125"/>
    </source>
</evidence>
<keyword evidence="2" id="KW-0238">DNA-binding</keyword>
<reference evidence="5" key="1">
    <citation type="journal article" date="2023" name="Mol. Ecol. Resour.">
        <title>Chromosome-level genome assembly of a triploid poplar Populus alba 'Berolinensis'.</title>
        <authorList>
            <person name="Chen S."/>
            <person name="Yu Y."/>
            <person name="Wang X."/>
            <person name="Wang S."/>
            <person name="Zhang T."/>
            <person name="Zhou Y."/>
            <person name="He R."/>
            <person name="Meng N."/>
            <person name="Wang Y."/>
            <person name="Liu W."/>
            <person name="Liu Z."/>
            <person name="Liu J."/>
            <person name="Guo Q."/>
            <person name="Huang H."/>
            <person name="Sederoff R.R."/>
            <person name="Wang G."/>
            <person name="Qu G."/>
            <person name="Chen S."/>
        </authorList>
    </citation>
    <scope>NUCLEOTIDE SEQUENCE</scope>
    <source>
        <strain evidence="5">SC-2020</strain>
    </source>
</reference>
<organism evidence="5 6">
    <name type="scientific">Populus alba x Populus x berolinensis</name>
    <dbReference type="NCBI Taxonomy" id="444605"/>
    <lineage>
        <taxon>Eukaryota</taxon>
        <taxon>Viridiplantae</taxon>
        <taxon>Streptophyta</taxon>
        <taxon>Embryophyta</taxon>
        <taxon>Tracheophyta</taxon>
        <taxon>Spermatophyta</taxon>
        <taxon>Magnoliopsida</taxon>
        <taxon>eudicotyledons</taxon>
        <taxon>Gunneridae</taxon>
        <taxon>Pentapetalae</taxon>
        <taxon>rosids</taxon>
        <taxon>fabids</taxon>
        <taxon>Malpighiales</taxon>
        <taxon>Salicaceae</taxon>
        <taxon>Saliceae</taxon>
        <taxon>Populus</taxon>
    </lineage>
</organism>
<evidence type="ECO:0000256" key="1">
    <source>
        <dbReference type="ARBA" id="ARBA00023015"/>
    </source>
</evidence>
<dbReference type="PANTHER" id="PTHR45764:SF38">
    <property type="entry name" value="BZIP TRANSCRIPTION FACTOR 44"/>
    <property type="match status" value="1"/>
</dbReference>
<dbReference type="PANTHER" id="PTHR45764">
    <property type="entry name" value="BZIP TRANSCRIPTION FACTOR 44"/>
    <property type="match status" value="1"/>
</dbReference>
<dbReference type="EMBL" id="JAQIZT010000002">
    <property type="protein sequence ID" value="KAJ7005906.1"/>
    <property type="molecule type" value="Genomic_DNA"/>
</dbReference>
<dbReference type="Proteomes" id="UP001164929">
    <property type="component" value="Chromosome 2"/>
</dbReference>
<name>A0AAD6RBY8_9ROSI</name>